<evidence type="ECO:0000256" key="8">
    <source>
        <dbReference type="ARBA" id="ARBA00032024"/>
    </source>
</evidence>
<comment type="function">
    <text evidence="10">Catalyzes the NADPH-dependent reduction of ketopantoate into pantoic acid.</text>
</comment>
<comment type="catalytic activity">
    <reaction evidence="9 10">
        <text>(R)-pantoate + NADP(+) = 2-dehydropantoate + NADPH + H(+)</text>
        <dbReference type="Rhea" id="RHEA:16233"/>
        <dbReference type="ChEBI" id="CHEBI:11561"/>
        <dbReference type="ChEBI" id="CHEBI:15378"/>
        <dbReference type="ChEBI" id="CHEBI:15980"/>
        <dbReference type="ChEBI" id="CHEBI:57783"/>
        <dbReference type="ChEBI" id="CHEBI:58349"/>
        <dbReference type="EC" id="1.1.1.169"/>
    </reaction>
</comment>
<proteinExistence type="inferred from homology"/>
<dbReference type="SUPFAM" id="SSF48179">
    <property type="entry name" value="6-phosphogluconate dehydrogenase C-terminal domain-like"/>
    <property type="match status" value="1"/>
</dbReference>
<keyword evidence="5 10" id="KW-0566">Pantothenate biosynthesis</keyword>
<gene>
    <name evidence="13" type="ORF">SAMN06295910_0443</name>
</gene>
<dbReference type="InterPro" id="IPR008927">
    <property type="entry name" value="6-PGluconate_DH-like_C_sf"/>
</dbReference>
<dbReference type="InterPro" id="IPR050838">
    <property type="entry name" value="Ketopantoate_reductase"/>
</dbReference>
<evidence type="ECO:0000256" key="9">
    <source>
        <dbReference type="ARBA" id="ARBA00048793"/>
    </source>
</evidence>
<dbReference type="InterPro" id="IPR036291">
    <property type="entry name" value="NAD(P)-bd_dom_sf"/>
</dbReference>
<dbReference type="NCBIfam" id="TIGR00745">
    <property type="entry name" value="apbA_panE"/>
    <property type="match status" value="1"/>
</dbReference>
<dbReference type="AlphaFoldDB" id="A0A1X7FZC1"/>
<dbReference type="PANTHER" id="PTHR43765">
    <property type="entry name" value="2-DEHYDROPANTOATE 2-REDUCTASE-RELATED"/>
    <property type="match status" value="1"/>
</dbReference>
<dbReference type="NCBIfam" id="NF006083">
    <property type="entry name" value="PRK08229.1"/>
    <property type="match status" value="1"/>
</dbReference>
<comment type="pathway">
    <text evidence="1 10">Cofactor biosynthesis; (R)-pantothenate biosynthesis; (R)-pantoate from 3-methyl-2-oxobutanoate: step 2/2.</text>
</comment>
<evidence type="ECO:0000259" key="12">
    <source>
        <dbReference type="Pfam" id="PF08546"/>
    </source>
</evidence>
<evidence type="ECO:0000256" key="7">
    <source>
        <dbReference type="ARBA" id="ARBA00023002"/>
    </source>
</evidence>
<dbReference type="STRING" id="941907.SAMN06295910_0443"/>
<dbReference type="PROSITE" id="PS51257">
    <property type="entry name" value="PROKAR_LIPOPROTEIN"/>
    <property type="match status" value="1"/>
</dbReference>
<dbReference type="UniPathway" id="UPA00028">
    <property type="reaction ID" value="UER00004"/>
</dbReference>
<name>A0A1X7FZC1_9SPHN</name>
<dbReference type="GO" id="GO:0050661">
    <property type="term" value="F:NADP binding"/>
    <property type="evidence" value="ECO:0007669"/>
    <property type="project" value="TreeGrafter"/>
</dbReference>
<dbReference type="InterPro" id="IPR013332">
    <property type="entry name" value="KPR_N"/>
</dbReference>
<reference evidence="14" key="1">
    <citation type="submission" date="2017-04" db="EMBL/GenBank/DDBJ databases">
        <authorList>
            <person name="Varghese N."/>
            <person name="Submissions S."/>
        </authorList>
    </citation>
    <scope>NUCLEOTIDE SEQUENCE [LARGE SCALE GENOMIC DNA]</scope>
    <source>
        <strain evidence="14">Dd16</strain>
    </source>
</reference>
<evidence type="ECO:0000313" key="14">
    <source>
        <dbReference type="Proteomes" id="UP000192934"/>
    </source>
</evidence>
<dbReference type="Pfam" id="PF02558">
    <property type="entry name" value="ApbA"/>
    <property type="match status" value="1"/>
</dbReference>
<accession>A0A1X7FZC1</accession>
<organism evidence="13 14">
    <name type="scientific">Allosphingosinicella indica</name>
    <dbReference type="NCBI Taxonomy" id="941907"/>
    <lineage>
        <taxon>Bacteria</taxon>
        <taxon>Pseudomonadati</taxon>
        <taxon>Pseudomonadota</taxon>
        <taxon>Alphaproteobacteria</taxon>
        <taxon>Sphingomonadales</taxon>
        <taxon>Sphingomonadaceae</taxon>
        <taxon>Allosphingosinicella</taxon>
    </lineage>
</organism>
<dbReference type="GO" id="GO:0008677">
    <property type="term" value="F:2-dehydropantoate 2-reductase activity"/>
    <property type="evidence" value="ECO:0007669"/>
    <property type="project" value="UniProtKB-EC"/>
</dbReference>
<keyword evidence="14" id="KW-1185">Reference proteome</keyword>
<evidence type="ECO:0000256" key="2">
    <source>
        <dbReference type="ARBA" id="ARBA00007870"/>
    </source>
</evidence>
<evidence type="ECO:0000313" key="13">
    <source>
        <dbReference type="EMBL" id="SMF61455.1"/>
    </source>
</evidence>
<evidence type="ECO:0000256" key="10">
    <source>
        <dbReference type="RuleBase" id="RU362068"/>
    </source>
</evidence>
<dbReference type="Proteomes" id="UP000192934">
    <property type="component" value="Chromosome I"/>
</dbReference>
<evidence type="ECO:0000256" key="6">
    <source>
        <dbReference type="ARBA" id="ARBA00022857"/>
    </source>
</evidence>
<comment type="similarity">
    <text evidence="2 10">Belongs to the ketopantoate reductase family.</text>
</comment>
<feature type="domain" description="Ketopantoate reductase N-terminal" evidence="11">
    <location>
        <begin position="7"/>
        <end position="151"/>
    </location>
</feature>
<feature type="domain" description="Ketopantoate reductase C-terminal" evidence="12">
    <location>
        <begin position="177"/>
        <end position="316"/>
    </location>
</feature>
<dbReference type="Gene3D" id="3.40.50.720">
    <property type="entry name" value="NAD(P)-binding Rossmann-like Domain"/>
    <property type="match status" value="1"/>
</dbReference>
<evidence type="ECO:0000256" key="3">
    <source>
        <dbReference type="ARBA" id="ARBA00013014"/>
    </source>
</evidence>
<evidence type="ECO:0000256" key="5">
    <source>
        <dbReference type="ARBA" id="ARBA00022655"/>
    </source>
</evidence>
<dbReference type="RefSeq" id="WP_172840784.1">
    <property type="nucleotide sequence ID" value="NZ_LT840185.1"/>
</dbReference>
<dbReference type="GO" id="GO:0005737">
    <property type="term" value="C:cytoplasm"/>
    <property type="evidence" value="ECO:0007669"/>
    <property type="project" value="TreeGrafter"/>
</dbReference>
<keyword evidence="6 10" id="KW-0521">NADP</keyword>
<evidence type="ECO:0000256" key="1">
    <source>
        <dbReference type="ARBA" id="ARBA00004994"/>
    </source>
</evidence>
<dbReference type="SUPFAM" id="SSF51735">
    <property type="entry name" value="NAD(P)-binding Rossmann-fold domains"/>
    <property type="match status" value="1"/>
</dbReference>
<dbReference type="Gene3D" id="1.10.1040.10">
    <property type="entry name" value="N-(1-d-carboxylethyl)-l-norvaline Dehydrogenase, domain 2"/>
    <property type="match status" value="1"/>
</dbReference>
<evidence type="ECO:0000256" key="4">
    <source>
        <dbReference type="ARBA" id="ARBA00019465"/>
    </source>
</evidence>
<dbReference type="InterPro" id="IPR013752">
    <property type="entry name" value="KPA_reductase"/>
</dbReference>
<dbReference type="InterPro" id="IPR013328">
    <property type="entry name" value="6PGD_dom2"/>
</dbReference>
<dbReference type="EMBL" id="LT840185">
    <property type="protein sequence ID" value="SMF61455.1"/>
    <property type="molecule type" value="Genomic_DNA"/>
</dbReference>
<dbReference type="EC" id="1.1.1.169" evidence="3 10"/>
<sequence>MAAAERIAVFGAGAIGCYVGGAWAAAGLPVTLIGRDRIGADIAAHGLRLSDQDGWNADVPGIAFSSDPAALADADIIALTVKATGVEEAARSIAAHARPGTSVISFQNGVSSPDRLRALLPEFDIVAGMVPYNVIPLGPGRWHRASFGDITATRTPVSERLAAAIGERPGLIRLNDDMTGIAWGKLLFNLNNAINALSGTTIRDELRQRPFRRVMAATMREELAMLRAAGIEPAKVGAVPPRLLPATIDTPDWLFHNLFLRIQKVDPKARGSMAADFDAGRTSEVDFLNGEVVALAERLGRTAPVNAAIVRLVKDAEAGGRKTWTGADLVRAVGLH</sequence>
<dbReference type="PANTHER" id="PTHR43765:SF2">
    <property type="entry name" value="2-DEHYDROPANTOATE 2-REDUCTASE"/>
    <property type="match status" value="1"/>
</dbReference>
<dbReference type="Pfam" id="PF08546">
    <property type="entry name" value="ApbA_C"/>
    <property type="match status" value="1"/>
</dbReference>
<evidence type="ECO:0000259" key="11">
    <source>
        <dbReference type="Pfam" id="PF02558"/>
    </source>
</evidence>
<keyword evidence="7 10" id="KW-0560">Oxidoreductase</keyword>
<dbReference type="GO" id="GO:0015940">
    <property type="term" value="P:pantothenate biosynthetic process"/>
    <property type="evidence" value="ECO:0007669"/>
    <property type="project" value="UniProtKB-UniPathway"/>
</dbReference>
<dbReference type="InterPro" id="IPR003710">
    <property type="entry name" value="ApbA"/>
</dbReference>
<protein>
    <recommendedName>
        <fullName evidence="4 10">2-dehydropantoate 2-reductase</fullName>
        <ecNumber evidence="3 10">1.1.1.169</ecNumber>
    </recommendedName>
    <alternativeName>
        <fullName evidence="8 10">Ketopantoate reductase</fullName>
    </alternativeName>
</protein>